<dbReference type="EMBL" id="GU735363">
    <property type="protein sequence ID" value="ADE29300.1"/>
    <property type="molecule type" value="Genomic_DNA"/>
</dbReference>
<evidence type="ECO:0000313" key="1">
    <source>
        <dbReference type="EMBL" id="ADE29300.1"/>
    </source>
</evidence>
<sequence length="81" mass="9399">MKRTIRNKIEDLEQQDSDDELTLCLLTRHGNAHDESKSVENADIVITSPVDELLEIWDIDVPDDEDFDPWCRDMITGEIIE</sequence>
<proteinExistence type="predicted"/>
<protein>
    <submittedName>
        <fullName evidence="1">Uncharacterized protein</fullName>
    </submittedName>
</protein>
<name>D5L2P1_9VIRU</name>
<accession>D5L2P1</accession>
<organism evidence="1">
    <name type="scientific">uncultured virus</name>
    <dbReference type="NCBI Taxonomy" id="340016"/>
    <lineage>
        <taxon>Viruses</taxon>
        <taxon>environmental samples</taxon>
    </lineage>
</organism>
<reference evidence="1" key="1">
    <citation type="journal article" date="2010" name="Environ. Microbiol.">
        <title>The metavirome of a hypersaline environment.</title>
        <authorList>
            <person name="Santos F."/>
            <person name="Yarza P."/>
            <person name="Parro V."/>
            <person name="Briones C."/>
            <person name="Anton J."/>
        </authorList>
    </citation>
    <scope>NUCLEOTIDE SEQUENCE</scope>
</reference>